<comment type="subcellular location">
    <subcellularLocation>
        <location evidence="1">Nucleus</location>
    </subcellularLocation>
</comment>
<sequence length="401" mass="44122">MVRAVSSVTSGAAKLHDLSAPILTSQTKYLELLARYYVRKGERIAAARMFLILAERQCSNSEEVPTLDKRYEYLRDAVLQAKSAGIEADSSRKPIDSSTVDLLEGKLTVLRFQMQIKQELELMTARVENISSSSESPSGLFPRDNILADAEAAKAAKDKAKELSLNLKSITQLYNDYAVPFELWEVCLEMLSFANYSGDADSKILREIWARLLDEALTKGGVAEACSVVKRVGSKLDPADGACLPLDIICLHLEKAALDRLSSGEELVGDDDVARALLGACKGLPEPVLAVYDQLLLNGAIIPSLNLKLRLLRSVLAILREWGISVIAHRLGTTSTGASIFLDGTFSLNQTGTANQGARDKIISLANRYMTEVRRLNLPQNQTENVYRGFRELEEKLLSPY</sequence>
<reference evidence="5" key="1">
    <citation type="submission" date="2015-12" db="EMBL/GenBank/DDBJ databases">
        <title>Update maize B73 reference genome by single molecule sequencing technologies.</title>
        <authorList>
            <consortium name="Maize Genome Sequencing Project"/>
            <person name="Ware D."/>
        </authorList>
    </citation>
    <scope>NUCLEOTIDE SEQUENCE</scope>
    <source>
        <tissue evidence="5">Seedling</tissue>
    </source>
</reference>
<protein>
    <submittedName>
        <fullName evidence="5">Nuclear pore complex protein NUP155</fullName>
    </submittedName>
</protein>
<dbReference type="PANTHER" id="PTHR10350:SF6">
    <property type="entry name" value="NUCLEAR PORE COMPLEX PROTEIN NUP155"/>
    <property type="match status" value="1"/>
</dbReference>
<dbReference type="FunFam" id="1.25.40.440:FF:000002">
    <property type="entry name" value="Nuclear pore complex protein NUP155"/>
    <property type="match status" value="1"/>
</dbReference>
<dbReference type="PANTHER" id="PTHR10350">
    <property type="entry name" value="NUCLEAR PORE COMPLEX PROTEIN NUP155"/>
    <property type="match status" value="1"/>
</dbReference>
<dbReference type="GO" id="GO:0017056">
    <property type="term" value="F:structural constituent of nuclear pore"/>
    <property type="evidence" value="ECO:0007669"/>
    <property type="project" value="InterPro"/>
</dbReference>
<dbReference type="Pfam" id="PF03177">
    <property type="entry name" value="Nucleoporin_C"/>
    <property type="match status" value="1"/>
</dbReference>
<evidence type="ECO:0000259" key="4">
    <source>
        <dbReference type="Pfam" id="PF03177"/>
    </source>
</evidence>
<name>A0A1D6PG59_MAIZE</name>
<dbReference type="FunFam" id="1.20.120.1880:FF:000011">
    <property type="entry name" value="Nuclear pore complex protein NUP155"/>
    <property type="match status" value="1"/>
</dbReference>
<dbReference type="GO" id="GO:0005643">
    <property type="term" value="C:nuclear pore"/>
    <property type="evidence" value="ECO:0007669"/>
    <property type="project" value="InterPro"/>
</dbReference>
<evidence type="ECO:0000313" key="5">
    <source>
        <dbReference type="EMBL" id="AQL08492.1"/>
    </source>
</evidence>
<feature type="domain" description="Nucleoporin Nup133/Nup155-like C-terminal" evidence="4">
    <location>
        <begin position="23"/>
        <end position="322"/>
    </location>
</feature>
<dbReference type="EMBL" id="CM000785">
    <property type="protein sequence ID" value="AQL08492.1"/>
    <property type="molecule type" value="Genomic_DNA"/>
</dbReference>
<evidence type="ECO:0000256" key="1">
    <source>
        <dbReference type="ARBA" id="ARBA00004123"/>
    </source>
</evidence>
<dbReference type="InterPro" id="IPR042537">
    <property type="entry name" value="Nucleoporin_Nup155_C_2"/>
</dbReference>
<accession>A0A1D6PG59</accession>
<dbReference type="Gene3D" id="1.20.120.1880">
    <property type="entry name" value="Nucleoporin, helical C-terminal domain"/>
    <property type="match status" value="1"/>
</dbReference>
<gene>
    <name evidence="5" type="ORF">ZEAMMB73_Zm00001d048047</name>
</gene>
<keyword evidence="2" id="KW-0813">Transport</keyword>
<keyword evidence="3" id="KW-0539">Nucleus</keyword>
<dbReference type="AlphaFoldDB" id="A0A1D6PG59"/>
<proteinExistence type="predicted"/>
<dbReference type="InterPro" id="IPR042538">
    <property type="entry name" value="Nucleoporin_Nup155_C_3"/>
</dbReference>
<evidence type="ECO:0000256" key="2">
    <source>
        <dbReference type="ARBA" id="ARBA00022448"/>
    </source>
</evidence>
<organism evidence="5">
    <name type="scientific">Zea mays</name>
    <name type="common">Maize</name>
    <dbReference type="NCBI Taxonomy" id="4577"/>
    <lineage>
        <taxon>Eukaryota</taxon>
        <taxon>Viridiplantae</taxon>
        <taxon>Streptophyta</taxon>
        <taxon>Embryophyta</taxon>
        <taxon>Tracheophyta</taxon>
        <taxon>Spermatophyta</taxon>
        <taxon>Magnoliopsida</taxon>
        <taxon>Liliopsida</taxon>
        <taxon>Poales</taxon>
        <taxon>Poaceae</taxon>
        <taxon>PACMAD clade</taxon>
        <taxon>Panicoideae</taxon>
        <taxon>Andropogonodae</taxon>
        <taxon>Andropogoneae</taxon>
        <taxon>Tripsacinae</taxon>
        <taxon>Zea</taxon>
    </lineage>
</organism>
<dbReference type="Gene3D" id="1.25.40.440">
    <property type="entry name" value="Nucleoporin, helical domain, central subdomain"/>
    <property type="match status" value="1"/>
</dbReference>
<dbReference type="InterPro" id="IPR004870">
    <property type="entry name" value="Nucleoporin_Nup155"/>
</dbReference>
<evidence type="ECO:0000256" key="3">
    <source>
        <dbReference type="ARBA" id="ARBA00023242"/>
    </source>
</evidence>
<dbReference type="InterPro" id="IPR007187">
    <property type="entry name" value="Nucleoporin_Nup133/Nup155_C"/>
</dbReference>